<dbReference type="GO" id="GO:0044038">
    <property type="term" value="P:cell wall macromolecule biosynthetic process"/>
    <property type="evidence" value="ECO:0007669"/>
    <property type="project" value="TreeGrafter"/>
</dbReference>
<accession>A0A7W6WKD8</accession>
<dbReference type="Proteomes" id="UP000555728">
    <property type="component" value="Unassembled WGS sequence"/>
</dbReference>
<feature type="transmembrane region" description="Helical" evidence="8">
    <location>
        <begin position="284"/>
        <end position="307"/>
    </location>
</feature>
<dbReference type="InterPro" id="IPR000715">
    <property type="entry name" value="Glycosyl_transferase_4"/>
</dbReference>
<sequence>MTLPPAPHPLLLALAAAVLSAVAVRLVERWLRARALLDHPNARSSHSVPTPRGGGLAVLGVALPLLAWDAATRPPDAAGGGIPWVLVAGTLGLAAVSWWDDLRHLPARVRLVAHLAACTGALLVLPLPGPVFQGWLPPGLDLLAAAVAWAWFVNLFNFMDGIDGLSGVEVVSLGVALALLAAVAGLAVPMGAALILAGAMAGFLVWNWHPARIFLGDVGSVPLGYLLGGLLVMLAGQGAWAPALIAPAYYWADATLTLLARLVRRRPLMEAHREHAYQRAVQAGLSHARVSLVIAAVNAALVGLALASAIGSPWPPLGAAAGLVLGALWVLHRRPRWLG</sequence>
<feature type="binding site" evidence="7">
    <location>
        <position position="157"/>
    </location>
    <ligand>
        <name>Mg(2+)</name>
        <dbReference type="ChEBI" id="CHEBI:18420"/>
    </ligand>
</feature>
<dbReference type="AlphaFoldDB" id="A0A7W6WKD8"/>
<dbReference type="PANTHER" id="PTHR22926">
    <property type="entry name" value="PHOSPHO-N-ACETYLMURAMOYL-PENTAPEPTIDE-TRANSFERASE"/>
    <property type="match status" value="1"/>
</dbReference>
<organism evidence="9 10">
    <name type="scientific">Roseospira goensis</name>
    <dbReference type="NCBI Taxonomy" id="391922"/>
    <lineage>
        <taxon>Bacteria</taxon>
        <taxon>Pseudomonadati</taxon>
        <taxon>Pseudomonadota</taxon>
        <taxon>Alphaproteobacteria</taxon>
        <taxon>Rhodospirillales</taxon>
        <taxon>Rhodospirillaceae</taxon>
        <taxon>Roseospira</taxon>
    </lineage>
</organism>
<evidence type="ECO:0000256" key="7">
    <source>
        <dbReference type="PIRSR" id="PIRSR600715-1"/>
    </source>
</evidence>
<gene>
    <name evidence="9" type="ORF">GGD88_001943</name>
</gene>
<evidence type="ECO:0000256" key="2">
    <source>
        <dbReference type="ARBA" id="ARBA00022475"/>
    </source>
</evidence>
<feature type="transmembrane region" description="Helical" evidence="8">
    <location>
        <begin position="240"/>
        <end position="263"/>
    </location>
</feature>
<feature type="transmembrane region" description="Helical" evidence="8">
    <location>
        <begin position="179"/>
        <end position="206"/>
    </location>
</feature>
<dbReference type="GO" id="GO:0016780">
    <property type="term" value="F:phosphotransferase activity, for other substituted phosphate groups"/>
    <property type="evidence" value="ECO:0007669"/>
    <property type="project" value="InterPro"/>
</dbReference>
<feature type="transmembrane region" description="Helical" evidence="8">
    <location>
        <begin position="78"/>
        <end position="99"/>
    </location>
</feature>
<keyword evidence="5 8" id="KW-1133">Transmembrane helix</keyword>
<name>A0A7W6WKD8_9PROT</name>
<evidence type="ECO:0000256" key="5">
    <source>
        <dbReference type="ARBA" id="ARBA00022989"/>
    </source>
</evidence>
<evidence type="ECO:0000256" key="1">
    <source>
        <dbReference type="ARBA" id="ARBA00004651"/>
    </source>
</evidence>
<keyword evidence="10" id="KW-1185">Reference proteome</keyword>
<evidence type="ECO:0000313" key="9">
    <source>
        <dbReference type="EMBL" id="MBB4286216.1"/>
    </source>
</evidence>
<evidence type="ECO:0000256" key="8">
    <source>
        <dbReference type="SAM" id="Phobius"/>
    </source>
</evidence>
<feature type="transmembrane region" description="Helical" evidence="8">
    <location>
        <begin position="140"/>
        <end position="159"/>
    </location>
</feature>
<keyword evidence="3 9" id="KW-0808">Transferase</keyword>
<dbReference type="CDD" id="cd06854">
    <property type="entry name" value="GT_WbpL_WbcO_like"/>
    <property type="match status" value="1"/>
</dbReference>
<dbReference type="RefSeq" id="WP_184434781.1">
    <property type="nucleotide sequence ID" value="NZ_JACIGI010000014.1"/>
</dbReference>
<evidence type="ECO:0000313" key="10">
    <source>
        <dbReference type="Proteomes" id="UP000555728"/>
    </source>
</evidence>
<evidence type="ECO:0000256" key="6">
    <source>
        <dbReference type="ARBA" id="ARBA00023136"/>
    </source>
</evidence>
<keyword evidence="7" id="KW-0479">Metal-binding</keyword>
<keyword evidence="4 8" id="KW-0812">Transmembrane</keyword>
<dbReference type="Pfam" id="PF00953">
    <property type="entry name" value="Glycos_transf_4"/>
    <property type="match status" value="1"/>
</dbReference>
<dbReference type="PANTHER" id="PTHR22926:SF3">
    <property type="entry name" value="UNDECAPRENYL-PHOSPHATE ALPHA-N-ACETYLGLUCOSAMINYL 1-PHOSPHATE TRANSFERASE"/>
    <property type="match status" value="1"/>
</dbReference>
<reference evidence="9 10" key="1">
    <citation type="submission" date="2020-08" db="EMBL/GenBank/DDBJ databases">
        <title>Genome sequencing of Purple Non-Sulfur Bacteria from various extreme environments.</title>
        <authorList>
            <person name="Mayer M."/>
        </authorList>
    </citation>
    <scope>NUCLEOTIDE SEQUENCE [LARGE SCALE GENOMIC DNA]</scope>
    <source>
        <strain evidence="9 10">JA135</strain>
    </source>
</reference>
<comment type="cofactor">
    <cofactor evidence="7">
        <name>Mg(2+)</name>
        <dbReference type="ChEBI" id="CHEBI:18420"/>
    </cofactor>
</comment>
<feature type="binding site" evidence="7">
    <location>
        <position position="217"/>
    </location>
    <ligand>
        <name>Mg(2+)</name>
        <dbReference type="ChEBI" id="CHEBI:18420"/>
    </ligand>
</feature>
<feature type="transmembrane region" description="Helical" evidence="8">
    <location>
        <begin position="53"/>
        <end position="71"/>
    </location>
</feature>
<evidence type="ECO:0000256" key="3">
    <source>
        <dbReference type="ARBA" id="ARBA00022679"/>
    </source>
</evidence>
<evidence type="ECO:0000256" key="4">
    <source>
        <dbReference type="ARBA" id="ARBA00022692"/>
    </source>
</evidence>
<comment type="caution">
    <text evidence="9">The sequence shown here is derived from an EMBL/GenBank/DDBJ whole genome shotgun (WGS) entry which is preliminary data.</text>
</comment>
<comment type="subcellular location">
    <subcellularLocation>
        <location evidence="1">Cell membrane</location>
        <topology evidence="1">Multi-pass membrane protein</topology>
    </subcellularLocation>
</comment>
<dbReference type="GO" id="GO:0071555">
    <property type="term" value="P:cell wall organization"/>
    <property type="evidence" value="ECO:0007669"/>
    <property type="project" value="TreeGrafter"/>
</dbReference>
<feature type="transmembrane region" description="Helical" evidence="8">
    <location>
        <begin position="111"/>
        <end position="128"/>
    </location>
</feature>
<keyword evidence="6 8" id="KW-0472">Membrane</keyword>
<dbReference type="GO" id="GO:0009103">
    <property type="term" value="P:lipopolysaccharide biosynthetic process"/>
    <property type="evidence" value="ECO:0007669"/>
    <property type="project" value="TreeGrafter"/>
</dbReference>
<dbReference type="GO" id="GO:0005886">
    <property type="term" value="C:plasma membrane"/>
    <property type="evidence" value="ECO:0007669"/>
    <property type="project" value="UniProtKB-SubCell"/>
</dbReference>
<feature type="transmembrane region" description="Helical" evidence="8">
    <location>
        <begin position="213"/>
        <end position="234"/>
    </location>
</feature>
<proteinExistence type="predicted"/>
<keyword evidence="7" id="KW-0460">Magnesium</keyword>
<dbReference type="EMBL" id="JACIGI010000014">
    <property type="protein sequence ID" value="MBB4286216.1"/>
    <property type="molecule type" value="Genomic_DNA"/>
</dbReference>
<dbReference type="GO" id="GO:0046872">
    <property type="term" value="F:metal ion binding"/>
    <property type="evidence" value="ECO:0007669"/>
    <property type="project" value="UniProtKB-KW"/>
</dbReference>
<keyword evidence="2" id="KW-1003">Cell membrane</keyword>
<protein>
    <submittedName>
        <fullName evidence="9">UDP-N-acetylmuramyl pentapeptide phosphotransferase/UDP-N-acetylglucosamine-1-phosphate transferase</fullName>
    </submittedName>
</protein>
<feature type="transmembrane region" description="Helical" evidence="8">
    <location>
        <begin position="313"/>
        <end position="331"/>
    </location>
</feature>